<gene>
    <name evidence="10" type="ORF">SSLN_LOCUS5251</name>
</gene>
<evidence type="ECO:0000313" key="12">
    <source>
        <dbReference type="WBParaSite" id="SSLN_0000541701-mRNA-1"/>
    </source>
</evidence>
<dbReference type="GO" id="GO:0008270">
    <property type="term" value="F:zinc ion binding"/>
    <property type="evidence" value="ECO:0007669"/>
    <property type="project" value="UniProtKB-KW"/>
</dbReference>
<feature type="compositionally biased region" description="Low complexity" evidence="8">
    <location>
        <begin position="57"/>
        <end position="79"/>
    </location>
</feature>
<dbReference type="Pfam" id="PF13894">
    <property type="entry name" value="zf-C2H2_4"/>
    <property type="match status" value="1"/>
</dbReference>
<dbReference type="GO" id="GO:0000981">
    <property type="term" value="F:DNA-binding transcription factor activity, RNA polymerase II-specific"/>
    <property type="evidence" value="ECO:0007669"/>
    <property type="project" value="TreeGrafter"/>
</dbReference>
<evidence type="ECO:0000256" key="3">
    <source>
        <dbReference type="ARBA" id="ARBA00022737"/>
    </source>
</evidence>
<evidence type="ECO:0000256" key="5">
    <source>
        <dbReference type="ARBA" id="ARBA00022833"/>
    </source>
</evidence>
<dbReference type="PANTHER" id="PTHR24394:SF44">
    <property type="entry name" value="ZINC FINGER PROTEIN 271-LIKE"/>
    <property type="match status" value="1"/>
</dbReference>
<dbReference type="SUPFAM" id="SSF57667">
    <property type="entry name" value="beta-beta-alpha zinc fingers"/>
    <property type="match status" value="2"/>
</dbReference>
<feature type="domain" description="C2H2-type" evidence="9">
    <location>
        <begin position="266"/>
        <end position="293"/>
    </location>
</feature>
<dbReference type="OrthoDB" id="654211at2759"/>
<dbReference type="FunFam" id="3.30.160.60:FF:000446">
    <property type="entry name" value="Zinc finger protein"/>
    <property type="match status" value="1"/>
</dbReference>
<keyword evidence="11" id="KW-1185">Reference proteome</keyword>
<reference evidence="10 11" key="2">
    <citation type="submission" date="2018-11" db="EMBL/GenBank/DDBJ databases">
        <authorList>
            <consortium name="Pathogen Informatics"/>
        </authorList>
    </citation>
    <scope>NUCLEOTIDE SEQUENCE [LARGE SCALE GENOMIC DNA]</scope>
    <source>
        <strain evidence="10 11">NST_G2</strain>
    </source>
</reference>
<evidence type="ECO:0000256" key="2">
    <source>
        <dbReference type="ARBA" id="ARBA00022723"/>
    </source>
</evidence>
<reference evidence="12" key="1">
    <citation type="submission" date="2016-06" db="UniProtKB">
        <authorList>
            <consortium name="WormBaseParasite"/>
        </authorList>
    </citation>
    <scope>IDENTIFICATION</scope>
</reference>
<dbReference type="EMBL" id="UYSU01033177">
    <property type="protein sequence ID" value="VDL91636.1"/>
    <property type="molecule type" value="Genomic_DNA"/>
</dbReference>
<evidence type="ECO:0000256" key="1">
    <source>
        <dbReference type="ARBA" id="ARBA00004123"/>
    </source>
</evidence>
<evidence type="ECO:0000313" key="11">
    <source>
        <dbReference type="Proteomes" id="UP000275846"/>
    </source>
</evidence>
<evidence type="ECO:0000256" key="6">
    <source>
        <dbReference type="ARBA" id="ARBA00023242"/>
    </source>
</evidence>
<dbReference type="InterPro" id="IPR013087">
    <property type="entry name" value="Znf_C2H2_type"/>
</dbReference>
<sequence>MRLFRPPACHTAVFTEALMHVFSLSSFCENILCEGEDEEEEDGRLGSTIEGSESTKPSSGLPGSLAGSDCSSSSDSNSSVLNGLAPQGTTGLSRLAAVATAASLGIDISELTSAQKSVKSVSSSSSATSPYAGSHLGEYVRRYRYPDGDTRYDWLSCPLTEMQHRPRAHLATALLPSKDGASGPNLVYDSSLPAASTLTQPRRRPFLLTGMASSSGGLSRKMLRCEECGKYYRNEYSLHHHICLKRKDVWKKGDVPSGLIDGQVIYFCPACNKPFKWLGNLTRHYYVHTGQRFFKCDICQKEFFSAYQVKRHMNSHTGLRFNCEVCDKPFTCKYACAWHMRQHSNSSSLVELVFCIFVLFFLTFLPDFLRCAGFRSSRPSQPCTYMHSHRTVYCLSTLPLSGLELFKNCVLALEGSRLSAFCTCFSADGLALCTHSRMVLGQRWSKTSSIRSSSTRTAPTFTTVAEDRQTGQMHGTRGSLWHRRGSVRIEKTQRAASIPETMSSLLCPFSSILATRYLNLSSSSRKSLLPRGAFS</sequence>
<organism evidence="12">
    <name type="scientific">Schistocephalus solidus</name>
    <name type="common">Tapeworm</name>
    <dbReference type="NCBI Taxonomy" id="70667"/>
    <lineage>
        <taxon>Eukaryota</taxon>
        <taxon>Metazoa</taxon>
        <taxon>Spiralia</taxon>
        <taxon>Lophotrochozoa</taxon>
        <taxon>Platyhelminthes</taxon>
        <taxon>Cestoda</taxon>
        <taxon>Eucestoda</taxon>
        <taxon>Diphyllobothriidea</taxon>
        <taxon>Diphyllobothriidae</taxon>
        <taxon>Schistocephalus</taxon>
    </lineage>
</organism>
<dbReference type="STRING" id="70667.A0A183SM03"/>
<dbReference type="SMART" id="SM00355">
    <property type="entry name" value="ZnF_C2H2"/>
    <property type="match status" value="4"/>
</dbReference>
<evidence type="ECO:0000259" key="9">
    <source>
        <dbReference type="PROSITE" id="PS50157"/>
    </source>
</evidence>
<feature type="region of interest" description="Disordered" evidence="8">
    <location>
        <begin position="39"/>
        <end position="82"/>
    </location>
</feature>
<dbReference type="AlphaFoldDB" id="A0A183SM03"/>
<feature type="domain" description="C2H2-type" evidence="9">
    <location>
        <begin position="294"/>
        <end position="321"/>
    </location>
</feature>
<evidence type="ECO:0000313" key="10">
    <source>
        <dbReference type="EMBL" id="VDL91636.1"/>
    </source>
</evidence>
<name>A0A183SM03_SCHSO</name>
<accession>A0A183SM03</accession>
<proteinExistence type="predicted"/>
<evidence type="ECO:0000256" key="7">
    <source>
        <dbReference type="PROSITE-ProRule" id="PRU00042"/>
    </source>
</evidence>
<dbReference type="Gene3D" id="3.30.160.60">
    <property type="entry name" value="Classic Zinc Finger"/>
    <property type="match status" value="2"/>
</dbReference>
<keyword evidence="5" id="KW-0862">Zinc</keyword>
<dbReference type="WBParaSite" id="SSLN_0000541701-mRNA-1">
    <property type="protein sequence ID" value="SSLN_0000541701-mRNA-1"/>
    <property type="gene ID" value="SSLN_0000541701"/>
</dbReference>
<keyword evidence="6" id="KW-0539">Nucleus</keyword>
<keyword evidence="2" id="KW-0479">Metal-binding</keyword>
<keyword evidence="4 7" id="KW-0863">Zinc-finger</keyword>
<protein>
    <submittedName>
        <fullName evidence="12">Zinc finger protein</fullName>
    </submittedName>
</protein>
<dbReference type="InterPro" id="IPR036236">
    <property type="entry name" value="Znf_C2H2_sf"/>
</dbReference>
<keyword evidence="3" id="KW-0677">Repeat</keyword>
<evidence type="ECO:0000256" key="8">
    <source>
        <dbReference type="SAM" id="MobiDB-lite"/>
    </source>
</evidence>
<dbReference type="PANTHER" id="PTHR24394">
    <property type="entry name" value="ZINC FINGER PROTEIN"/>
    <property type="match status" value="1"/>
</dbReference>
<dbReference type="Proteomes" id="UP000275846">
    <property type="component" value="Unassembled WGS sequence"/>
</dbReference>
<dbReference type="PROSITE" id="PS50157">
    <property type="entry name" value="ZINC_FINGER_C2H2_2"/>
    <property type="match status" value="3"/>
</dbReference>
<comment type="subcellular location">
    <subcellularLocation>
        <location evidence="1">Nucleus</location>
    </subcellularLocation>
</comment>
<dbReference type="GO" id="GO:0005634">
    <property type="term" value="C:nucleus"/>
    <property type="evidence" value="ECO:0007669"/>
    <property type="project" value="UniProtKB-SubCell"/>
</dbReference>
<dbReference type="PROSITE" id="PS00028">
    <property type="entry name" value="ZINC_FINGER_C2H2_1"/>
    <property type="match status" value="3"/>
</dbReference>
<evidence type="ECO:0000256" key="4">
    <source>
        <dbReference type="ARBA" id="ARBA00022771"/>
    </source>
</evidence>
<feature type="domain" description="C2H2-type" evidence="9">
    <location>
        <begin position="321"/>
        <end position="348"/>
    </location>
</feature>